<name>A0A380DUW7_STAAU</name>
<gene>
    <name evidence="1" type="ORF">NCTC6133_02600</name>
</gene>
<reference evidence="1 2" key="1">
    <citation type="submission" date="2018-06" db="EMBL/GenBank/DDBJ databases">
        <authorList>
            <consortium name="Pathogen Informatics"/>
            <person name="Doyle S."/>
        </authorList>
    </citation>
    <scope>NUCLEOTIDE SEQUENCE [LARGE SCALE GENOMIC DNA]</scope>
    <source>
        <strain evidence="1 2">NCTC6133</strain>
    </source>
</reference>
<evidence type="ECO:0000313" key="1">
    <source>
        <dbReference type="EMBL" id="SUK56361.1"/>
    </source>
</evidence>
<sequence length="30" mass="3679">MLSQTHDYIHRLLNKVVMDKYKYVRLLLTS</sequence>
<protein>
    <submittedName>
        <fullName evidence="1">Uncharacterized protein</fullName>
    </submittedName>
</protein>
<proteinExistence type="predicted"/>
<dbReference type="EMBL" id="UHAP01000001">
    <property type="protein sequence ID" value="SUK56361.1"/>
    <property type="molecule type" value="Genomic_DNA"/>
</dbReference>
<dbReference type="Proteomes" id="UP000255091">
    <property type="component" value="Unassembled WGS sequence"/>
</dbReference>
<organism evidence="1 2">
    <name type="scientific">Staphylococcus aureus</name>
    <dbReference type="NCBI Taxonomy" id="1280"/>
    <lineage>
        <taxon>Bacteria</taxon>
        <taxon>Bacillati</taxon>
        <taxon>Bacillota</taxon>
        <taxon>Bacilli</taxon>
        <taxon>Bacillales</taxon>
        <taxon>Staphylococcaceae</taxon>
        <taxon>Staphylococcus</taxon>
    </lineage>
</organism>
<dbReference type="AlphaFoldDB" id="A0A380DUW7"/>
<evidence type="ECO:0000313" key="2">
    <source>
        <dbReference type="Proteomes" id="UP000255091"/>
    </source>
</evidence>
<accession>A0A380DUW7</accession>